<dbReference type="InterPro" id="IPR050248">
    <property type="entry name" value="Polysacc_deacetylase_ArnD"/>
</dbReference>
<dbReference type="EMBL" id="NTFS01000303">
    <property type="protein sequence ID" value="PAX51967.1"/>
    <property type="molecule type" value="Genomic_DNA"/>
</dbReference>
<protein>
    <submittedName>
        <fullName evidence="2">Polysaccharide deacetylase</fullName>
    </submittedName>
</protein>
<name>A0A2A2TDU2_9CYAN</name>
<dbReference type="PROSITE" id="PS51677">
    <property type="entry name" value="NODB"/>
    <property type="match status" value="1"/>
</dbReference>
<evidence type="ECO:0000313" key="3">
    <source>
        <dbReference type="Proteomes" id="UP000218238"/>
    </source>
</evidence>
<dbReference type="InterPro" id="IPR011330">
    <property type="entry name" value="Glyco_hydro/deAcase_b/a-brl"/>
</dbReference>
<dbReference type="Pfam" id="PF01522">
    <property type="entry name" value="Polysacc_deac_1"/>
    <property type="match status" value="1"/>
</dbReference>
<dbReference type="InterPro" id="IPR002509">
    <property type="entry name" value="NODB_dom"/>
</dbReference>
<dbReference type="CDD" id="cd10917">
    <property type="entry name" value="CE4_NodB_like_6s_7s"/>
    <property type="match status" value="1"/>
</dbReference>
<dbReference type="AlphaFoldDB" id="A0A2A2TDU2"/>
<gene>
    <name evidence="2" type="ORF">CK510_21935</name>
</gene>
<comment type="caution">
    <text evidence="2">The sequence shown here is derived from an EMBL/GenBank/DDBJ whole genome shotgun (WGS) entry which is preliminary data.</text>
</comment>
<evidence type="ECO:0000259" key="1">
    <source>
        <dbReference type="PROSITE" id="PS51677"/>
    </source>
</evidence>
<keyword evidence="3" id="KW-1185">Reference proteome</keyword>
<accession>A0A2A2TDU2</accession>
<sequence length="300" mass="33561">MNTKGLFRLPKFVLFGLAALVLTLAVGMAIPIQQNVFSNGLGQSVIASSLAAPATTTQRVTELKKQMMDSWQQEAKQKGVYQEIPKRYQGVTLNAVKPNQNDKIVALTFDDGPWPKYTEQILDILKENNVKGTFFVIGRNMKNFPEIGKRIVTDGHAIANHTWHHWYHRLNPKAAAYEIDATEEIIYKTTGVRTNLFRPPGGVLGNGPAAYAKSKKYSVIMWSADSHDYKRPAVPRLLSNVMRDSKPGGIVLMHDGGGVRDSTVKALPAMIEKFRNSGYRFVTMPEMLEIEDKELQMAKK</sequence>
<dbReference type="GO" id="GO:0016810">
    <property type="term" value="F:hydrolase activity, acting on carbon-nitrogen (but not peptide) bonds"/>
    <property type="evidence" value="ECO:0007669"/>
    <property type="project" value="InterPro"/>
</dbReference>
<proteinExistence type="predicted"/>
<dbReference type="RefSeq" id="WP_095723712.1">
    <property type="nucleotide sequence ID" value="NZ_NTFS01000303.1"/>
</dbReference>
<reference evidence="2 3" key="1">
    <citation type="submission" date="2017-08" db="EMBL/GenBank/DDBJ databases">
        <title>Draft genome sequence of filamentous cyanobacterium Calothrix elsteri CCALA 953.</title>
        <authorList>
            <person name="Gagunashvili A.N."/>
            <person name="Elster J."/>
            <person name="Andresson O.S."/>
        </authorList>
    </citation>
    <scope>NUCLEOTIDE SEQUENCE [LARGE SCALE GENOMIC DNA]</scope>
    <source>
        <strain evidence="2 3">CCALA 953</strain>
    </source>
</reference>
<dbReference type="Proteomes" id="UP000218238">
    <property type="component" value="Unassembled WGS sequence"/>
</dbReference>
<feature type="domain" description="NodB homology" evidence="1">
    <location>
        <begin position="103"/>
        <end position="282"/>
    </location>
</feature>
<dbReference type="Gene3D" id="3.20.20.370">
    <property type="entry name" value="Glycoside hydrolase/deacetylase"/>
    <property type="match status" value="1"/>
</dbReference>
<dbReference type="SUPFAM" id="SSF88713">
    <property type="entry name" value="Glycoside hydrolase/deacetylase"/>
    <property type="match status" value="1"/>
</dbReference>
<dbReference type="OrthoDB" id="9806342at2"/>
<dbReference type="GO" id="GO:0005975">
    <property type="term" value="P:carbohydrate metabolic process"/>
    <property type="evidence" value="ECO:0007669"/>
    <property type="project" value="InterPro"/>
</dbReference>
<evidence type="ECO:0000313" key="2">
    <source>
        <dbReference type="EMBL" id="PAX51967.1"/>
    </source>
</evidence>
<organism evidence="2 3">
    <name type="scientific">Brunnivagina elsteri CCALA 953</name>
    <dbReference type="NCBI Taxonomy" id="987040"/>
    <lineage>
        <taxon>Bacteria</taxon>
        <taxon>Bacillati</taxon>
        <taxon>Cyanobacteriota</taxon>
        <taxon>Cyanophyceae</taxon>
        <taxon>Nostocales</taxon>
        <taxon>Calotrichaceae</taxon>
        <taxon>Brunnivagina</taxon>
    </lineage>
</organism>
<dbReference type="PANTHER" id="PTHR10587">
    <property type="entry name" value="GLYCOSYL TRANSFERASE-RELATED"/>
    <property type="match status" value="1"/>
</dbReference>